<keyword evidence="2" id="KW-0184">Conjugation</keyword>
<evidence type="ECO:0000313" key="5">
    <source>
        <dbReference type="EMBL" id="MDO7837087.1"/>
    </source>
</evidence>
<gene>
    <name evidence="5" type="primary">mobQ</name>
    <name evidence="5" type="ORF">Q4610_18750</name>
</gene>
<comment type="similarity">
    <text evidence="1">Belongs to the MobA/MobL family.</text>
</comment>
<reference evidence="5" key="1">
    <citation type="submission" date="2023-07" db="EMBL/GenBank/DDBJ databases">
        <title>Bacterial whole genome sequence for Sphingobium sp. HBC34.</title>
        <authorList>
            <person name="Le V."/>
            <person name="Ko S.-R."/>
            <person name="Ahn C.-Y."/>
            <person name="Oh H.-M."/>
        </authorList>
    </citation>
    <scope>NUCLEOTIDE SEQUENCE</scope>
    <source>
        <strain evidence="5">HBC34</strain>
    </source>
</reference>
<evidence type="ECO:0000256" key="1">
    <source>
        <dbReference type="ARBA" id="ARBA00010873"/>
    </source>
</evidence>
<dbReference type="Gene3D" id="3.30.930.30">
    <property type="match status" value="1"/>
</dbReference>
<evidence type="ECO:0000256" key="2">
    <source>
        <dbReference type="ARBA" id="ARBA00022971"/>
    </source>
</evidence>
<feature type="region of interest" description="Disordered" evidence="3">
    <location>
        <begin position="302"/>
        <end position="325"/>
    </location>
</feature>
<accession>A0ABT8ZRB0</accession>
<keyword evidence="6" id="KW-1185">Reference proteome</keyword>
<name>A0ABT8ZRB0_9SPHN</name>
<sequence length="325" mass="37276">MMAIFSMRMQVIKRSAGRSSVAAAAYRAGEKLVDERQGITHDYSNRTGVEHSEILLPKDAPKWTVGIDRSALWNAVEAGEKRKDSQTARELRLTLPREIPPDQRIELVRDYVLRNFVSKGMIADVAWHNKVASDGLEQPHAHVMLTMRPAVEPGGWGQKVRHDWIACPQGRTHDDGRPIMIESNSQSWNSAEYYERCREDWENTANAALARVGSAERIDRRSLLERGLARMPEPALRLAYYLKDLRGALKERFGQFQMAKHYQAVESRAKAAFARMEEAPTRAGDAARNFQRFYDWFDRQLDRLAPPRDGPEREPPRSTTFDMER</sequence>
<dbReference type="Pfam" id="PF03389">
    <property type="entry name" value="MobA_MobL"/>
    <property type="match status" value="1"/>
</dbReference>
<dbReference type="NCBIfam" id="NF041496">
    <property type="entry name" value="MobQ"/>
    <property type="match status" value="1"/>
</dbReference>
<dbReference type="EMBL" id="JAUQOM010000015">
    <property type="protein sequence ID" value="MDO7837087.1"/>
    <property type="molecule type" value="Genomic_DNA"/>
</dbReference>
<dbReference type="InterPro" id="IPR005053">
    <property type="entry name" value="MobA_MobL"/>
</dbReference>
<comment type="caution">
    <text evidence="5">The sequence shown here is derived from an EMBL/GenBank/DDBJ whole genome shotgun (WGS) entry which is preliminary data.</text>
</comment>
<evidence type="ECO:0000259" key="4">
    <source>
        <dbReference type="Pfam" id="PF03389"/>
    </source>
</evidence>
<feature type="domain" description="MobA/MobL protein" evidence="4">
    <location>
        <begin position="18"/>
        <end position="233"/>
    </location>
</feature>
<dbReference type="Proteomes" id="UP001176471">
    <property type="component" value="Unassembled WGS sequence"/>
</dbReference>
<proteinExistence type="inferred from homology"/>
<evidence type="ECO:0000256" key="3">
    <source>
        <dbReference type="SAM" id="MobiDB-lite"/>
    </source>
</evidence>
<evidence type="ECO:0000313" key="6">
    <source>
        <dbReference type="Proteomes" id="UP001176471"/>
    </source>
</evidence>
<organism evidence="5 6">
    <name type="scientific">Sphingobium cyanobacteriorum</name>
    <dbReference type="NCBI Taxonomy" id="3063954"/>
    <lineage>
        <taxon>Bacteria</taxon>
        <taxon>Pseudomonadati</taxon>
        <taxon>Pseudomonadota</taxon>
        <taxon>Alphaproteobacteria</taxon>
        <taxon>Sphingomonadales</taxon>
        <taxon>Sphingomonadaceae</taxon>
        <taxon>Sphingobium</taxon>
    </lineage>
</organism>
<protein>
    <submittedName>
        <fullName evidence="5">MobQ family relaxase</fullName>
    </submittedName>
</protein>